<sequence length="262" mass="29949">MSGSSPVFKGKHLEIKASPHQWGYSGDDDYDPFSVLIYETDMCAELRTCGNDLTYPDKICHCDEVCVLMNDCCDGFITEQTLESISFEVNESISFEVNADQFSCQTVKRTCTAPILRRFAMFSKLDARTKSLCESDFHFEEDLIKITPVSGSYMQMMYKICTGFITPIVPKLTEGSGDRLAGLKLLVNLNLGTFYKDEERIYPKKCNYDEIYDIVYDKCRKVFCPPITFPRKGRCILQAVIEKTHTTIFRQTELYLGETRSS</sequence>
<proteinExistence type="predicted"/>
<gene>
    <name evidence="1" type="ORF">MAR_032185</name>
</gene>
<dbReference type="Proteomes" id="UP001164746">
    <property type="component" value="Chromosome 10"/>
</dbReference>
<keyword evidence="2" id="KW-1185">Reference proteome</keyword>
<accession>A0ABY7FEA3</accession>
<organism evidence="1 2">
    <name type="scientific">Mya arenaria</name>
    <name type="common">Soft-shell clam</name>
    <dbReference type="NCBI Taxonomy" id="6604"/>
    <lineage>
        <taxon>Eukaryota</taxon>
        <taxon>Metazoa</taxon>
        <taxon>Spiralia</taxon>
        <taxon>Lophotrochozoa</taxon>
        <taxon>Mollusca</taxon>
        <taxon>Bivalvia</taxon>
        <taxon>Autobranchia</taxon>
        <taxon>Heteroconchia</taxon>
        <taxon>Euheterodonta</taxon>
        <taxon>Imparidentia</taxon>
        <taxon>Neoheterodontei</taxon>
        <taxon>Myida</taxon>
        <taxon>Myoidea</taxon>
        <taxon>Myidae</taxon>
        <taxon>Mya</taxon>
    </lineage>
</organism>
<evidence type="ECO:0008006" key="3">
    <source>
        <dbReference type="Google" id="ProtNLM"/>
    </source>
</evidence>
<evidence type="ECO:0000313" key="2">
    <source>
        <dbReference type="Proteomes" id="UP001164746"/>
    </source>
</evidence>
<protein>
    <recommendedName>
        <fullName evidence="3">SMB domain-containing protein</fullName>
    </recommendedName>
</protein>
<dbReference type="EMBL" id="CP111021">
    <property type="protein sequence ID" value="WAR17591.1"/>
    <property type="molecule type" value="Genomic_DNA"/>
</dbReference>
<reference evidence="1" key="1">
    <citation type="submission" date="2022-11" db="EMBL/GenBank/DDBJ databases">
        <title>Centuries of genome instability and evolution in soft-shell clam transmissible cancer (bioRxiv).</title>
        <authorList>
            <person name="Hart S.F.M."/>
            <person name="Yonemitsu M.A."/>
            <person name="Giersch R.M."/>
            <person name="Beal B.F."/>
            <person name="Arriagada G."/>
            <person name="Davis B.W."/>
            <person name="Ostrander E.A."/>
            <person name="Goff S.P."/>
            <person name="Metzger M.J."/>
        </authorList>
    </citation>
    <scope>NUCLEOTIDE SEQUENCE</scope>
    <source>
        <strain evidence="1">MELC-2E11</strain>
        <tissue evidence="1">Siphon/mantle</tissue>
    </source>
</reference>
<evidence type="ECO:0000313" key="1">
    <source>
        <dbReference type="EMBL" id="WAR17591.1"/>
    </source>
</evidence>
<name>A0ABY7FEA3_MYAAR</name>